<evidence type="ECO:0000259" key="6">
    <source>
        <dbReference type="PROSITE" id="PS50002"/>
    </source>
</evidence>
<protein>
    <submittedName>
        <fullName evidence="7">SH3-domain-containing protein</fullName>
    </submittedName>
</protein>
<dbReference type="AlphaFoldDB" id="A0A0D7A5E9"/>
<proteinExistence type="predicted"/>
<dbReference type="InterPro" id="IPR046982">
    <property type="entry name" value="BIN3/RVS161-like"/>
</dbReference>
<reference evidence="7 8" key="1">
    <citation type="journal article" date="2015" name="Fungal Genet. Biol.">
        <title>Evolution of novel wood decay mechanisms in Agaricales revealed by the genome sequences of Fistulina hepatica and Cylindrobasidium torrendii.</title>
        <authorList>
            <person name="Floudas D."/>
            <person name="Held B.W."/>
            <person name="Riley R."/>
            <person name="Nagy L.G."/>
            <person name="Koehler G."/>
            <person name="Ransdell A.S."/>
            <person name="Younus H."/>
            <person name="Chow J."/>
            <person name="Chiniquy J."/>
            <person name="Lipzen A."/>
            <person name="Tritt A."/>
            <person name="Sun H."/>
            <person name="Haridas S."/>
            <person name="LaButti K."/>
            <person name="Ohm R.A."/>
            <person name="Kues U."/>
            <person name="Blanchette R.A."/>
            <person name="Grigoriev I.V."/>
            <person name="Minto R.E."/>
            <person name="Hibbett D.S."/>
        </authorList>
    </citation>
    <scope>NUCLEOTIDE SEQUENCE [LARGE SCALE GENOMIC DNA]</scope>
    <source>
        <strain evidence="7 8">ATCC 64428</strain>
    </source>
</reference>
<dbReference type="Proteomes" id="UP000054144">
    <property type="component" value="Unassembled WGS sequence"/>
</dbReference>
<evidence type="ECO:0000256" key="1">
    <source>
        <dbReference type="ARBA" id="ARBA00004496"/>
    </source>
</evidence>
<dbReference type="InterPro" id="IPR036028">
    <property type="entry name" value="SH3-like_dom_sf"/>
</dbReference>
<dbReference type="SMART" id="SM00326">
    <property type="entry name" value="SH3"/>
    <property type="match status" value="1"/>
</dbReference>
<dbReference type="GO" id="GO:0097320">
    <property type="term" value="P:plasma membrane tubulation"/>
    <property type="evidence" value="ECO:0007669"/>
    <property type="project" value="TreeGrafter"/>
</dbReference>
<dbReference type="Pfam" id="PF00018">
    <property type="entry name" value="SH3_1"/>
    <property type="match status" value="1"/>
</dbReference>
<comment type="subcellular location">
    <subcellularLocation>
        <location evidence="1">Cytoplasm</location>
    </subcellularLocation>
</comment>
<evidence type="ECO:0000256" key="2">
    <source>
        <dbReference type="ARBA" id="ARBA00022443"/>
    </source>
</evidence>
<dbReference type="PANTHER" id="PTHR47174:SF3">
    <property type="entry name" value="BRIDGING INTEGRATOR 3"/>
    <property type="match status" value="1"/>
</dbReference>
<evidence type="ECO:0000313" key="7">
    <source>
        <dbReference type="EMBL" id="KIY45131.1"/>
    </source>
</evidence>
<dbReference type="InterPro" id="IPR001452">
    <property type="entry name" value="SH3_domain"/>
</dbReference>
<name>A0A0D7A5E9_9AGAR</name>
<dbReference type="GO" id="GO:0008289">
    <property type="term" value="F:lipid binding"/>
    <property type="evidence" value="ECO:0007669"/>
    <property type="project" value="TreeGrafter"/>
</dbReference>
<dbReference type="SUPFAM" id="SSF50044">
    <property type="entry name" value="SH3-domain"/>
    <property type="match status" value="1"/>
</dbReference>
<keyword evidence="2 4" id="KW-0728">SH3 domain</keyword>
<dbReference type="OrthoDB" id="10255128at2759"/>
<dbReference type="Gene3D" id="2.30.30.40">
    <property type="entry name" value="SH3 Domains"/>
    <property type="match status" value="1"/>
</dbReference>
<dbReference type="GO" id="GO:0006897">
    <property type="term" value="P:endocytosis"/>
    <property type="evidence" value="ECO:0007669"/>
    <property type="project" value="InterPro"/>
</dbReference>
<evidence type="ECO:0000313" key="8">
    <source>
        <dbReference type="Proteomes" id="UP000054144"/>
    </source>
</evidence>
<feature type="region of interest" description="Disordered" evidence="5">
    <location>
        <begin position="74"/>
        <end position="120"/>
    </location>
</feature>
<dbReference type="PANTHER" id="PTHR47174">
    <property type="entry name" value="BRIDGING INTEGRATOR 3"/>
    <property type="match status" value="1"/>
</dbReference>
<evidence type="ECO:0000256" key="5">
    <source>
        <dbReference type="SAM" id="MobiDB-lite"/>
    </source>
</evidence>
<dbReference type="PRINTS" id="PR00452">
    <property type="entry name" value="SH3DOMAIN"/>
</dbReference>
<feature type="domain" description="SH3" evidence="6">
    <location>
        <begin position="120"/>
        <end position="177"/>
    </location>
</feature>
<accession>A0A0D7A5E9</accession>
<dbReference type="CDD" id="cd00174">
    <property type="entry name" value="SH3"/>
    <property type="match status" value="1"/>
</dbReference>
<dbReference type="PROSITE" id="PS50002">
    <property type="entry name" value="SH3"/>
    <property type="match status" value="1"/>
</dbReference>
<dbReference type="PRINTS" id="PR01887">
    <property type="entry name" value="SPECTRNALPHA"/>
</dbReference>
<evidence type="ECO:0000256" key="4">
    <source>
        <dbReference type="PROSITE-ProRule" id="PRU00192"/>
    </source>
</evidence>
<evidence type="ECO:0000256" key="3">
    <source>
        <dbReference type="ARBA" id="ARBA00022490"/>
    </source>
</evidence>
<keyword evidence="3" id="KW-0963">Cytoplasm</keyword>
<dbReference type="GO" id="GO:0051666">
    <property type="term" value="P:actin cortical patch localization"/>
    <property type="evidence" value="ECO:0007669"/>
    <property type="project" value="InterPro"/>
</dbReference>
<dbReference type="GO" id="GO:0005737">
    <property type="term" value="C:cytoplasm"/>
    <property type="evidence" value="ECO:0007669"/>
    <property type="project" value="UniProtKB-SubCell"/>
</dbReference>
<sequence>MVFSNLSPHEKDAFFSLLDEYFTSRPSILAGGDAKLAVSALGKAFSSVPSGSGKFGDVDASSAKNMFTSLRHSTAQKNAPAEPLRVAPAFAPKKNTFAPPPARRVPEREPQPEVEPEPETQGEWVEAIYDYTSTESSDISIQEGQHILLIERSSADWWTGEVDGRRGLFPASYVKVI</sequence>
<keyword evidence="8" id="KW-1185">Reference proteome</keyword>
<dbReference type="EMBL" id="KN882061">
    <property type="protein sequence ID" value="KIY45131.1"/>
    <property type="molecule type" value="Genomic_DNA"/>
</dbReference>
<organism evidence="7 8">
    <name type="scientific">Fistulina hepatica ATCC 64428</name>
    <dbReference type="NCBI Taxonomy" id="1128425"/>
    <lineage>
        <taxon>Eukaryota</taxon>
        <taxon>Fungi</taxon>
        <taxon>Dikarya</taxon>
        <taxon>Basidiomycota</taxon>
        <taxon>Agaricomycotina</taxon>
        <taxon>Agaricomycetes</taxon>
        <taxon>Agaricomycetidae</taxon>
        <taxon>Agaricales</taxon>
        <taxon>Fistulinaceae</taxon>
        <taxon>Fistulina</taxon>
    </lineage>
</organism>
<dbReference type="GO" id="GO:0015629">
    <property type="term" value="C:actin cytoskeleton"/>
    <property type="evidence" value="ECO:0007669"/>
    <property type="project" value="TreeGrafter"/>
</dbReference>
<dbReference type="FunFam" id="2.30.30.40:FF:000072">
    <property type="entry name" value="Unconventional Myosin IB"/>
    <property type="match status" value="1"/>
</dbReference>
<gene>
    <name evidence="7" type="ORF">FISHEDRAFT_67101</name>
</gene>